<keyword evidence="2" id="KW-0732">Signal</keyword>
<dbReference type="Gene3D" id="3.40.710.10">
    <property type="entry name" value="DD-peptidase/beta-lactamase superfamily"/>
    <property type="match status" value="1"/>
</dbReference>
<dbReference type="InterPro" id="IPR012338">
    <property type="entry name" value="Beta-lactam/transpept-like"/>
</dbReference>
<evidence type="ECO:0000256" key="1">
    <source>
        <dbReference type="SAM" id="MobiDB-lite"/>
    </source>
</evidence>
<protein>
    <submittedName>
        <fullName evidence="3">Uncharacterized protein</fullName>
    </submittedName>
</protein>
<dbReference type="SUPFAM" id="SSF56601">
    <property type="entry name" value="beta-lactamase/transpeptidase-like"/>
    <property type="match status" value="1"/>
</dbReference>
<evidence type="ECO:0000313" key="4">
    <source>
        <dbReference type="Proteomes" id="UP000444960"/>
    </source>
</evidence>
<sequence length="297" mass="30521">MNTLRSATIRRAFATAVVAAISTAGLAACADGGDSAESGQPAATTAASSPATAASSTSTVPTGAEAVLAASFTRQGFPADVGVALAPVGGGDVYTFGDQTPRVAWSTIKVPLALAAKRKNGWMPEIENAIVDSDNDAALALRKSLGSPSSGRNQVEAVFRDGGDTTTRVVEIKADDETFGLTPWPLEGAATFGSNLPCLDDSKEIVRLMGRVADNQEWGIRTMDAPKKTSVKGGWGPGDQGGVEVRQLGLITHKDGSQTAVAMSTYSGDPMGTGVAVLNKVADWLDKNIAKLPKGRC</sequence>
<dbReference type="GO" id="GO:0046677">
    <property type="term" value="P:response to antibiotic"/>
    <property type="evidence" value="ECO:0007669"/>
    <property type="project" value="InterPro"/>
</dbReference>
<comment type="caution">
    <text evidence="3">The sequence shown here is derived from an EMBL/GenBank/DDBJ whole genome shotgun (WGS) entry which is preliminary data.</text>
</comment>
<evidence type="ECO:0000313" key="3">
    <source>
        <dbReference type="EMBL" id="GEE00837.1"/>
    </source>
</evidence>
<keyword evidence="4" id="KW-1185">Reference proteome</keyword>
<dbReference type="GO" id="GO:0030655">
    <property type="term" value="P:beta-lactam antibiotic catabolic process"/>
    <property type="evidence" value="ECO:0007669"/>
    <property type="project" value="InterPro"/>
</dbReference>
<dbReference type="PANTHER" id="PTHR35333:SF3">
    <property type="entry name" value="BETA-LACTAMASE-TYPE TRANSPEPTIDASE FOLD CONTAINING PROTEIN"/>
    <property type="match status" value="1"/>
</dbReference>
<organism evidence="3 4">
    <name type="scientific">Gordonia spumicola</name>
    <dbReference type="NCBI Taxonomy" id="589161"/>
    <lineage>
        <taxon>Bacteria</taxon>
        <taxon>Bacillati</taxon>
        <taxon>Actinomycetota</taxon>
        <taxon>Actinomycetes</taxon>
        <taxon>Mycobacteriales</taxon>
        <taxon>Gordoniaceae</taxon>
        <taxon>Gordonia</taxon>
    </lineage>
</organism>
<dbReference type="EMBL" id="BJOV01000003">
    <property type="protein sequence ID" value="GEE00837.1"/>
    <property type="molecule type" value="Genomic_DNA"/>
</dbReference>
<feature type="signal peptide" evidence="2">
    <location>
        <begin position="1"/>
        <end position="27"/>
    </location>
</feature>
<accession>A0A7I9V6D3</accession>
<dbReference type="RefSeq" id="WP_228461233.1">
    <property type="nucleotide sequence ID" value="NZ_BJOV01000003.1"/>
</dbReference>
<evidence type="ECO:0000256" key="2">
    <source>
        <dbReference type="SAM" id="SignalP"/>
    </source>
</evidence>
<gene>
    <name evidence="3" type="ORF">nbrc107696_12830</name>
</gene>
<dbReference type="InterPro" id="IPR000871">
    <property type="entry name" value="Beta-lactam_class-A"/>
</dbReference>
<dbReference type="PANTHER" id="PTHR35333">
    <property type="entry name" value="BETA-LACTAMASE"/>
    <property type="match status" value="1"/>
</dbReference>
<reference evidence="4" key="1">
    <citation type="submission" date="2019-06" db="EMBL/GenBank/DDBJ databases">
        <title>Gordonia isolated from sludge of a wastewater treatment plant.</title>
        <authorList>
            <person name="Tamura T."/>
            <person name="Aoyama K."/>
            <person name="Kang Y."/>
            <person name="Saito S."/>
            <person name="Akiyama N."/>
            <person name="Yazawa K."/>
            <person name="Gonoi T."/>
            <person name="Mikami Y."/>
        </authorList>
    </citation>
    <scope>NUCLEOTIDE SEQUENCE [LARGE SCALE GENOMIC DNA]</scope>
    <source>
        <strain evidence="4">NBRC 107696</strain>
    </source>
</reference>
<proteinExistence type="predicted"/>
<feature type="region of interest" description="Disordered" evidence="1">
    <location>
        <begin position="32"/>
        <end position="58"/>
    </location>
</feature>
<dbReference type="AlphaFoldDB" id="A0A7I9V6D3"/>
<dbReference type="PROSITE" id="PS51257">
    <property type="entry name" value="PROKAR_LIPOPROTEIN"/>
    <property type="match status" value="1"/>
</dbReference>
<dbReference type="GO" id="GO:0008800">
    <property type="term" value="F:beta-lactamase activity"/>
    <property type="evidence" value="ECO:0007669"/>
    <property type="project" value="InterPro"/>
</dbReference>
<feature type="compositionally biased region" description="Low complexity" evidence="1">
    <location>
        <begin position="41"/>
        <end position="58"/>
    </location>
</feature>
<feature type="chain" id="PRO_5039663478" evidence="2">
    <location>
        <begin position="28"/>
        <end position="297"/>
    </location>
</feature>
<dbReference type="Proteomes" id="UP000444960">
    <property type="component" value="Unassembled WGS sequence"/>
</dbReference>
<name>A0A7I9V6D3_9ACTN</name>